<protein>
    <submittedName>
        <fullName evidence="2">Uncharacterized protein</fullName>
    </submittedName>
</protein>
<reference evidence="2 3" key="1">
    <citation type="journal article" date="2018" name="IMA Fungus">
        <title>IMA Genome-F 10: Nine draft genome sequences of Claviceps purpurea s.lat., including C. arundinis, C. humidiphila, and C. cf. spartinae, pseudomolecules for the pitch canker pathogen Fusarium circinatum, draft genome of Davidsoniella eucalypti, Grosmannia galeiformis, Quambalaria eucalypti, and Teratosphaeria destructans.</title>
        <authorList>
            <person name="Wingfield B.D."/>
            <person name="Liu M."/>
            <person name="Nguyen H.D."/>
            <person name="Lane F.A."/>
            <person name="Morgan S.W."/>
            <person name="De Vos L."/>
            <person name="Wilken P.M."/>
            <person name="Duong T.A."/>
            <person name="Aylward J."/>
            <person name="Coetzee M.P."/>
            <person name="Dadej K."/>
            <person name="De Beer Z.W."/>
            <person name="Findlay W."/>
            <person name="Havenga M."/>
            <person name="Kolarik M."/>
            <person name="Menzies J.G."/>
            <person name="Naidoo K."/>
            <person name="Pochopski O."/>
            <person name="Shoukouhi P."/>
            <person name="Santana Q.C."/>
            <person name="Seifert K.A."/>
            <person name="Soal N."/>
            <person name="Steenkamp E.T."/>
            <person name="Tatham C.T."/>
            <person name="van der Nest M.A."/>
            <person name="Wingfield M.J."/>
        </authorList>
    </citation>
    <scope>NUCLEOTIDE SEQUENCE [LARGE SCALE GENOMIC DNA]</scope>
    <source>
        <strain evidence="2">CMW44962</strain>
    </source>
</reference>
<feature type="region of interest" description="Disordered" evidence="1">
    <location>
        <begin position="1"/>
        <end position="31"/>
    </location>
</feature>
<sequence length="113" mass="12812">MTPIHKTSNPRCTTRRRGMAKRHHNNSRTIQEVKDLRKQGQELQDERSGRKSCAAIHERRRTGGYNFGGCSWKDAQLIFDGLSTLFGTAHRVYAELDLAILATLVRKGKGTDM</sequence>
<keyword evidence="3" id="KW-1185">Reference proteome</keyword>
<evidence type="ECO:0000313" key="3">
    <source>
        <dbReference type="Proteomes" id="UP001138500"/>
    </source>
</evidence>
<dbReference type="EMBL" id="RIBY02001258">
    <property type="protein sequence ID" value="KAH9830681.1"/>
    <property type="molecule type" value="Genomic_DNA"/>
</dbReference>
<name>A0A9W7W3Z3_9PEZI</name>
<accession>A0A9W7W3Z3</accession>
<comment type="caution">
    <text evidence="2">The sequence shown here is derived from an EMBL/GenBank/DDBJ whole genome shotgun (WGS) entry which is preliminary data.</text>
</comment>
<gene>
    <name evidence="2" type="ORF">Tdes44962_MAKER09026</name>
</gene>
<feature type="compositionally biased region" description="Basic residues" evidence="1">
    <location>
        <begin position="13"/>
        <end position="26"/>
    </location>
</feature>
<feature type="compositionally biased region" description="Polar residues" evidence="1">
    <location>
        <begin position="1"/>
        <end position="12"/>
    </location>
</feature>
<evidence type="ECO:0000313" key="2">
    <source>
        <dbReference type="EMBL" id="KAH9830681.1"/>
    </source>
</evidence>
<dbReference type="Proteomes" id="UP001138500">
    <property type="component" value="Unassembled WGS sequence"/>
</dbReference>
<evidence type="ECO:0000256" key="1">
    <source>
        <dbReference type="SAM" id="MobiDB-lite"/>
    </source>
</evidence>
<dbReference type="AlphaFoldDB" id="A0A9W7W3Z3"/>
<reference evidence="2 3" key="2">
    <citation type="journal article" date="2021" name="Curr. Genet.">
        <title>Genetic response to nitrogen starvation in the aggressive Eucalyptus foliar pathogen Teratosphaeria destructans.</title>
        <authorList>
            <person name="Havenga M."/>
            <person name="Wingfield B.D."/>
            <person name="Wingfield M.J."/>
            <person name="Dreyer L.L."/>
            <person name="Roets F."/>
            <person name="Aylward J."/>
        </authorList>
    </citation>
    <scope>NUCLEOTIDE SEQUENCE [LARGE SCALE GENOMIC DNA]</scope>
    <source>
        <strain evidence="2">CMW44962</strain>
    </source>
</reference>
<proteinExistence type="predicted"/>
<organism evidence="2 3">
    <name type="scientific">Teratosphaeria destructans</name>
    <dbReference type="NCBI Taxonomy" id="418781"/>
    <lineage>
        <taxon>Eukaryota</taxon>
        <taxon>Fungi</taxon>
        <taxon>Dikarya</taxon>
        <taxon>Ascomycota</taxon>
        <taxon>Pezizomycotina</taxon>
        <taxon>Dothideomycetes</taxon>
        <taxon>Dothideomycetidae</taxon>
        <taxon>Mycosphaerellales</taxon>
        <taxon>Teratosphaeriaceae</taxon>
        <taxon>Teratosphaeria</taxon>
    </lineage>
</organism>